<evidence type="ECO:0000259" key="1">
    <source>
        <dbReference type="Pfam" id="PF00155"/>
    </source>
</evidence>
<dbReference type="RefSeq" id="WP_085399324.1">
    <property type="nucleotide sequence ID" value="NZ_NAFL01000221.1"/>
</dbReference>
<dbReference type="InterPro" id="IPR004839">
    <property type="entry name" value="Aminotransferase_I/II_large"/>
</dbReference>
<protein>
    <recommendedName>
        <fullName evidence="1">Aminotransferase class I/classII large domain-containing protein</fullName>
    </recommendedName>
</protein>
<dbReference type="AlphaFoldDB" id="A0A1Y2JTK2"/>
<dbReference type="Gene3D" id="3.90.1150.10">
    <property type="entry name" value="Aspartate Aminotransferase, domain 1"/>
    <property type="match status" value="1"/>
</dbReference>
<organism evidence="2 3">
    <name type="scientific">Bradyrhizobium japonicum</name>
    <dbReference type="NCBI Taxonomy" id="375"/>
    <lineage>
        <taxon>Bacteria</taxon>
        <taxon>Pseudomonadati</taxon>
        <taxon>Pseudomonadota</taxon>
        <taxon>Alphaproteobacteria</taxon>
        <taxon>Hyphomicrobiales</taxon>
        <taxon>Nitrobacteraceae</taxon>
        <taxon>Bradyrhizobium</taxon>
    </lineage>
</organism>
<dbReference type="Gene3D" id="3.40.640.10">
    <property type="entry name" value="Type I PLP-dependent aspartate aminotransferase-like (Major domain)"/>
    <property type="match status" value="1"/>
</dbReference>
<dbReference type="PANTHER" id="PTHR46577">
    <property type="entry name" value="HTH-TYPE TRANSCRIPTIONAL REGULATORY PROTEIN GABR"/>
    <property type="match status" value="1"/>
</dbReference>
<evidence type="ECO:0000313" key="3">
    <source>
        <dbReference type="Proteomes" id="UP000193335"/>
    </source>
</evidence>
<dbReference type="Proteomes" id="UP000193335">
    <property type="component" value="Unassembled WGS sequence"/>
</dbReference>
<dbReference type="InterPro" id="IPR051446">
    <property type="entry name" value="HTH_trans_reg/aminotransferase"/>
</dbReference>
<reference evidence="2 3" key="1">
    <citation type="submission" date="2017-03" db="EMBL/GenBank/DDBJ databases">
        <title>Whole genome sequences of fourteen strains of Bradyrhizobium canariense and one strain of Bradyrhizobium japonicum isolated from Lupinus (Papilionoideae: Genisteae) species in Algeria.</title>
        <authorList>
            <person name="Crovadore J."/>
            <person name="Chekireb D."/>
            <person name="Brachmann A."/>
            <person name="Chablais R."/>
            <person name="Cochard B."/>
            <person name="Lefort F."/>
        </authorList>
    </citation>
    <scope>NUCLEOTIDE SEQUENCE [LARGE SCALE GENOMIC DNA]</scope>
    <source>
        <strain evidence="2 3">UBMA197</strain>
    </source>
</reference>
<feature type="domain" description="Aminotransferase class I/classII large" evidence="1">
    <location>
        <begin position="28"/>
        <end position="348"/>
    </location>
</feature>
<dbReference type="InterPro" id="IPR015424">
    <property type="entry name" value="PyrdxlP-dep_Trfase"/>
</dbReference>
<evidence type="ECO:0000313" key="2">
    <source>
        <dbReference type="EMBL" id="OSJ35198.1"/>
    </source>
</evidence>
<dbReference type="PANTHER" id="PTHR46577:SF1">
    <property type="entry name" value="HTH-TYPE TRANSCRIPTIONAL REGULATORY PROTEIN GABR"/>
    <property type="match status" value="1"/>
</dbReference>
<dbReference type="Pfam" id="PF00155">
    <property type="entry name" value="Aminotran_1_2"/>
    <property type="match status" value="1"/>
</dbReference>
<comment type="caution">
    <text evidence="2">The sequence shown here is derived from an EMBL/GenBank/DDBJ whole genome shotgun (WGS) entry which is preliminary data.</text>
</comment>
<name>A0A1Y2JTK2_BRAJP</name>
<dbReference type="GO" id="GO:0030170">
    <property type="term" value="F:pyridoxal phosphate binding"/>
    <property type="evidence" value="ECO:0007669"/>
    <property type="project" value="InterPro"/>
</dbReference>
<dbReference type="EMBL" id="NAFL01000221">
    <property type="protein sequence ID" value="OSJ35198.1"/>
    <property type="molecule type" value="Genomic_DNA"/>
</dbReference>
<dbReference type="SUPFAM" id="SSF53383">
    <property type="entry name" value="PLP-dependent transferases"/>
    <property type="match status" value="1"/>
</dbReference>
<gene>
    <name evidence="2" type="ORF">BSZ19_09240</name>
</gene>
<dbReference type="InterPro" id="IPR015421">
    <property type="entry name" value="PyrdxlP-dep_Trfase_major"/>
</dbReference>
<dbReference type="InterPro" id="IPR015422">
    <property type="entry name" value="PyrdxlP-dep_Trfase_small"/>
</dbReference>
<proteinExistence type="predicted"/>
<dbReference type="CDD" id="cd00609">
    <property type="entry name" value="AAT_like"/>
    <property type="match status" value="1"/>
</dbReference>
<sequence length="382" mass="41611">MSKDSYIPNAPISLERSTPPASLNLRSTVKEGLRALSDLTEIHNVLRKHRFSGTEADKAHAAEWLASRFETPVDPKRVILTNGAQNAMVLALASVAGPGDTVLMETLSYHGFRKQAHVQGIRTKIIAMDNDGAEPEAFEKACREFAPKALFLMPTVHNPTTIVMSMQRRQDIARIARQYGVSIIEDDVYGLLPEDVPAPFGALASDITWHITSFAKCVGAGVRVGYLVAPDANAAQKTLDRFYGISSWYPASVSVELVNLWLANGSMEKMVAGVRQEAIARQRIAADCLANVPFQTRPDALFLWVNLEGIIDQDELVAQCASKNVIIRPGRLFATDPKSSLNYVRIVIGSPDSRDDLKAAMAVVGGLLQTARDLGPVSGVYQ</sequence>
<accession>A0A1Y2JTK2</accession>